<dbReference type="PANTHER" id="PTHR43869">
    <property type="entry name" value="GLYCINE BETAINE/PROLINE BETAINE TRANSPORT SYSTEM ATP-BINDING PROTEIN PROV"/>
    <property type="match status" value="1"/>
</dbReference>
<protein>
    <recommendedName>
        <fullName evidence="5">Quaternary amine transport ATP-binding protein</fullName>
        <ecNumber evidence="5">7.6.2.9</ecNumber>
    </recommendedName>
</protein>
<dbReference type="Pfam" id="PF00005">
    <property type="entry name" value="ABC_tran"/>
    <property type="match status" value="1"/>
</dbReference>
<keyword evidence="5" id="KW-0997">Cell inner membrane</keyword>
<keyword evidence="2 5" id="KW-0813">Transport</keyword>
<comment type="similarity">
    <text evidence="1 5">Belongs to the ABC transporter superfamily.</text>
</comment>
<evidence type="ECO:0000256" key="1">
    <source>
        <dbReference type="ARBA" id="ARBA00005417"/>
    </source>
</evidence>
<dbReference type="Proteomes" id="UP001597420">
    <property type="component" value="Unassembled WGS sequence"/>
</dbReference>
<dbReference type="RefSeq" id="WP_379097550.1">
    <property type="nucleotide sequence ID" value="NZ_JBHUFP010000007.1"/>
</dbReference>
<keyword evidence="5" id="KW-0472">Membrane</keyword>
<reference evidence="8" key="1">
    <citation type="journal article" date="2019" name="Int. J. Syst. Evol. Microbiol.">
        <title>The Global Catalogue of Microorganisms (GCM) 10K type strain sequencing project: providing services to taxonomists for standard genome sequencing and annotation.</title>
        <authorList>
            <consortium name="The Broad Institute Genomics Platform"/>
            <consortium name="The Broad Institute Genome Sequencing Center for Infectious Disease"/>
            <person name="Wu L."/>
            <person name="Ma J."/>
        </authorList>
    </citation>
    <scope>NUCLEOTIDE SEQUENCE [LARGE SCALE GENOMIC DNA]</scope>
    <source>
        <strain evidence="8">CCM 7950</strain>
    </source>
</reference>
<comment type="subcellular location">
    <subcellularLocation>
        <location evidence="5">Cell inner membrane</location>
        <topology evidence="5">Peripheral membrane protein</topology>
    </subcellularLocation>
</comment>
<comment type="subunit">
    <text evidence="5">The complex is probably composed of two ATP-binding proteins, two transmembrane proteins and a solute-binding protein.</text>
</comment>
<keyword evidence="5" id="KW-1003">Cell membrane</keyword>
<evidence type="ECO:0000256" key="5">
    <source>
        <dbReference type="RuleBase" id="RU369116"/>
    </source>
</evidence>
<dbReference type="PROSITE" id="PS50893">
    <property type="entry name" value="ABC_TRANSPORTER_2"/>
    <property type="match status" value="1"/>
</dbReference>
<dbReference type="InterPro" id="IPR005892">
    <property type="entry name" value="Gly-betaine_transp_ATP-bd"/>
</dbReference>
<sequence>MTQITFKNISKIYGEAYHQALTLLNENASNSDIFQATGCQIGLRNINLQINGNSIFCIIGLSGSGKSTLVRHINRLIEPSCGEVWVCDTNVTALNAKDLRKFRQTRVSMVFQHFGLLPHLTVRQNVAYALKVRGVSNKERKEQAEYWLNEVGLAGYEQAYPAQLSGGMRQRVGLARALTADTDIILMDEAFSALDPLIRIKLQDLVLNLQQRLNKCIVFITHDIDEAIKMGNQIAILNAGELIQVGTPQELLQKPANNYVAQFMQTAKCHNHC</sequence>
<dbReference type="SMART" id="SM00382">
    <property type="entry name" value="AAA"/>
    <property type="match status" value="1"/>
</dbReference>
<evidence type="ECO:0000313" key="8">
    <source>
        <dbReference type="Proteomes" id="UP001597420"/>
    </source>
</evidence>
<dbReference type="InterPro" id="IPR027417">
    <property type="entry name" value="P-loop_NTPase"/>
</dbReference>
<dbReference type="InterPro" id="IPR017871">
    <property type="entry name" value="ABC_transporter-like_CS"/>
</dbReference>
<comment type="catalytic activity">
    <reaction evidence="5">
        <text>a quaternary ammonium(out) + ATP + H2O = a quaternary ammonium(in) + ADP + phosphate + H(+)</text>
        <dbReference type="Rhea" id="RHEA:11036"/>
        <dbReference type="ChEBI" id="CHEBI:15377"/>
        <dbReference type="ChEBI" id="CHEBI:15378"/>
        <dbReference type="ChEBI" id="CHEBI:30616"/>
        <dbReference type="ChEBI" id="CHEBI:35267"/>
        <dbReference type="ChEBI" id="CHEBI:43474"/>
        <dbReference type="ChEBI" id="CHEBI:456216"/>
    </reaction>
</comment>
<dbReference type="EMBL" id="JBHUFP010000007">
    <property type="protein sequence ID" value="MFD1805996.1"/>
    <property type="molecule type" value="Genomic_DNA"/>
</dbReference>
<dbReference type="Gene3D" id="3.40.50.300">
    <property type="entry name" value="P-loop containing nucleotide triphosphate hydrolases"/>
    <property type="match status" value="1"/>
</dbReference>
<dbReference type="NCBIfam" id="TIGR01186">
    <property type="entry name" value="proV"/>
    <property type="match status" value="1"/>
</dbReference>
<dbReference type="PROSITE" id="PS00211">
    <property type="entry name" value="ABC_TRANSPORTER_1"/>
    <property type="match status" value="1"/>
</dbReference>
<dbReference type="InterPro" id="IPR051921">
    <property type="entry name" value="ABC_osmolyte_uptake_ATP-bind"/>
</dbReference>
<dbReference type="EC" id="7.6.2.9" evidence="5"/>
<organism evidence="7 8">
    <name type="scientific">Pasteurella oralis</name>
    <dbReference type="NCBI Taxonomy" id="1071947"/>
    <lineage>
        <taxon>Bacteria</taxon>
        <taxon>Pseudomonadati</taxon>
        <taxon>Pseudomonadota</taxon>
        <taxon>Gammaproteobacteria</taxon>
        <taxon>Pasteurellales</taxon>
        <taxon>Pasteurellaceae</taxon>
        <taxon>Pasteurella</taxon>
    </lineage>
</organism>
<comment type="caution">
    <text evidence="7">The sequence shown here is derived from an EMBL/GenBank/DDBJ whole genome shotgun (WGS) entry which is preliminary data.</text>
</comment>
<proteinExistence type="inferred from homology"/>
<keyword evidence="3 5" id="KW-0547">Nucleotide-binding</keyword>
<gene>
    <name evidence="7" type="ORF">ACFSAV_06355</name>
</gene>
<dbReference type="PANTHER" id="PTHR43869:SF1">
    <property type="entry name" value="GLYCINE BETAINE_PROLINE BETAINE TRANSPORT SYSTEM ATP-BINDING PROTEIN PROV"/>
    <property type="match status" value="1"/>
</dbReference>
<keyword evidence="8" id="KW-1185">Reference proteome</keyword>
<evidence type="ECO:0000256" key="3">
    <source>
        <dbReference type="ARBA" id="ARBA00022741"/>
    </source>
</evidence>
<accession>A0ABW4NVC8</accession>
<name>A0ABW4NVC8_9PAST</name>
<dbReference type="SUPFAM" id="SSF52540">
    <property type="entry name" value="P-loop containing nucleoside triphosphate hydrolases"/>
    <property type="match status" value="1"/>
</dbReference>
<evidence type="ECO:0000313" key="7">
    <source>
        <dbReference type="EMBL" id="MFD1805996.1"/>
    </source>
</evidence>
<dbReference type="GO" id="GO:0005524">
    <property type="term" value="F:ATP binding"/>
    <property type="evidence" value="ECO:0007669"/>
    <property type="project" value="UniProtKB-KW"/>
</dbReference>
<keyword evidence="4 5" id="KW-0067">ATP-binding</keyword>
<dbReference type="InterPro" id="IPR003439">
    <property type="entry name" value="ABC_transporter-like_ATP-bd"/>
</dbReference>
<evidence type="ECO:0000256" key="2">
    <source>
        <dbReference type="ARBA" id="ARBA00022448"/>
    </source>
</evidence>
<feature type="domain" description="ABC transporter" evidence="6">
    <location>
        <begin position="28"/>
        <end position="264"/>
    </location>
</feature>
<evidence type="ECO:0000256" key="4">
    <source>
        <dbReference type="ARBA" id="ARBA00022840"/>
    </source>
</evidence>
<evidence type="ECO:0000259" key="6">
    <source>
        <dbReference type="PROSITE" id="PS50893"/>
    </source>
</evidence>
<dbReference type="InterPro" id="IPR003593">
    <property type="entry name" value="AAA+_ATPase"/>
</dbReference>